<feature type="transmembrane region" description="Helical" evidence="2">
    <location>
        <begin position="12"/>
        <end position="32"/>
    </location>
</feature>
<dbReference type="EMBL" id="WTUW01000002">
    <property type="protein sequence ID" value="MZR30458.1"/>
    <property type="molecule type" value="Genomic_DNA"/>
</dbReference>
<comment type="caution">
    <text evidence="3">The sequence shown here is derived from an EMBL/GenBank/DDBJ whole genome shotgun (WGS) entry which is preliminary data.</text>
</comment>
<keyword evidence="2" id="KW-0812">Transmembrane</keyword>
<keyword evidence="1" id="KW-0175">Coiled coil</keyword>
<evidence type="ECO:0000313" key="3">
    <source>
        <dbReference type="EMBL" id="MZR30458.1"/>
    </source>
</evidence>
<gene>
    <name evidence="3" type="ORF">GQE98_07390</name>
</gene>
<keyword evidence="4" id="KW-1185">Reference proteome</keyword>
<name>A0A6L8W5X0_9PROT</name>
<organism evidence="3 4">
    <name type="scientific">Sneathiella litorea</name>
    <dbReference type="NCBI Taxonomy" id="2606216"/>
    <lineage>
        <taxon>Bacteria</taxon>
        <taxon>Pseudomonadati</taxon>
        <taxon>Pseudomonadota</taxon>
        <taxon>Alphaproteobacteria</taxon>
        <taxon>Sneathiellales</taxon>
        <taxon>Sneathiellaceae</taxon>
        <taxon>Sneathiella</taxon>
    </lineage>
</organism>
<proteinExistence type="predicted"/>
<feature type="coiled-coil region" evidence="1">
    <location>
        <begin position="41"/>
        <end position="68"/>
    </location>
</feature>
<dbReference type="AlphaFoldDB" id="A0A6L8W5X0"/>
<protein>
    <submittedName>
        <fullName evidence="3">Septum formation initiator family protein</fullName>
    </submittedName>
</protein>
<reference evidence="3 4" key="1">
    <citation type="submission" date="2019-12" db="EMBL/GenBank/DDBJ databases">
        <title>Snethiella sp. nov. sp. isolated from sea sand.</title>
        <authorList>
            <person name="Kim J."/>
            <person name="Jeong S.E."/>
            <person name="Jung H.S."/>
            <person name="Jeon C.O."/>
        </authorList>
    </citation>
    <scope>NUCLEOTIDE SEQUENCE [LARGE SCALE GENOMIC DNA]</scope>
    <source>
        <strain evidence="3 4">DP05</strain>
    </source>
</reference>
<accession>A0A6L8W5X0</accession>
<dbReference type="Pfam" id="PF04977">
    <property type="entry name" value="DivIC"/>
    <property type="match status" value="1"/>
</dbReference>
<keyword evidence="2" id="KW-0472">Membrane</keyword>
<dbReference type="InterPro" id="IPR007060">
    <property type="entry name" value="FtsL/DivIC"/>
</dbReference>
<sequence>MIVSLEIRKRAKAGAGPILGILAVAYFSYHLIEGDRGLFAYLKLQHEIDRAEAVYEITEAEKAALEKRVALLQPENLDIDMLEERSRDVLGLAHPDEIVIYLK</sequence>
<keyword evidence="2" id="KW-1133">Transmembrane helix</keyword>
<evidence type="ECO:0000313" key="4">
    <source>
        <dbReference type="Proteomes" id="UP000476030"/>
    </source>
</evidence>
<dbReference type="Proteomes" id="UP000476030">
    <property type="component" value="Unassembled WGS sequence"/>
</dbReference>
<dbReference type="RefSeq" id="WP_161315040.1">
    <property type="nucleotide sequence ID" value="NZ_WTUW01000002.1"/>
</dbReference>
<evidence type="ECO:0000256" key="1">
    <source>
        <dbReference type="SAM" id="Coils"/>
    </source>
</evidence>
<evidence type="ECO:0000256" key="2">
    <source>
        <dbReference type="SAM" id="Phobius"/>
    </source>
</evidence>